<reference evidence="2" key="1">
    <citation type="submission" date="2020-05" db="EMBL/GenBank/DDBJ databases">
        <authorList>
            <person name="Chiriac C."/>
            <person name="Salcher M."/>
            <person name="Ghai R."/>
            <person name="Kavagutti S V."/>
        </authorList>
    </citation>
    <scope>NUCLEOTIDE SEQUENCE</scope>
</reference>
<name>A0A6J7JE03_9ZZZZ</name>
<sequence length="131" mass="13416">MAVDVTRAATGVPAFSCASPITGRAKLWVAESAPTDPGASVTEATRPRPSYAAVAMAAAAAGSAVAARFTKGLRVATRRPIWSQPRAVALLPGSFTRPICGDGSSAARYPRSVATPPGYSRRHRLPVGGAE</sequence>
<gene>
    <name evidence="2" type="ORF">UFOPK3773_00889</name>
</gene>
<organism evidence="2">
    <name type="scientific">freshwater metagenome</name>
    <dbReference type="NCBI Taxonomy" id="449393"/>
    <lineage>
        <taxon>unclassified sequences</taxon>
        <taxon>metagenomes</taxon>
        <taxon>ecological metagenomes</taxon>
    </lineage>
</organism>
<accession>A0A6J7JE03</accession>
<evidence type="ECO:0000313" key="2">
    <source>
        <dbReference type="EMBL" id="CAB4941555.1"/>
    </source>
</evidence>
<dbReference type="AlphaFoldDB" id="A0A6J7JE03"/>
<feature type="region of interest" description="Disordered" evidence="1">
    <location>
        <begin position="106"/>
        <end position="131"/>
    </location>
</feature>
<evidence type="ECO:0000256" key="1">
    <source>
        <dbReference type="SAM" id="MobiDB-lite"/>
    </source>
</evidence>
<proteinExistence type="predicted"/>
<dbReference type="EMBL" id="CAFBNF010000081">
    <property type="protein sequence ID" value="CAB4941555.1"/>
    <property type="molecule type" value="Genomic_DNA"/>
</dbReference>
<protein>
    <submittedName>
        <fullName evidence="2">Unannotated protein</fullName>
    </submittedName>
</protein>